<dbReference type="InterPro" id="IPR021769">
    <property type="entry name" value="DUF3331"/>
</dbReference>
<organism evidence="1 2">
    <name type="scientific">Burkholderia multivorans (strain ATCC 17616 / 249)</name>
    <dbReference type="NCBI Taxonomy" id="395019"/>
    <lineage>
        <taxon>Bacteria</taxon>
        <taxon>Pseudomonadati</taxon>
        <taxon>Pseudomonadota</taxon>
        <taxon>Betaproteobacteria</taxon>
        <taxon>Burkholderiales</taxon>
        <taxon>Burkholderiaceae</taxon>
        <taxon>Burkholderia</taxon>
        <taxon>Burkholderia cepacia complex</taxon>
    </lineage>
</organism>
<proteinExistence type="predicted"/>
<evidence type="ECO:0000313" key="1">
    <source>
        <dbReference type="EMBL" id="BAG43203.1"/>
    </source>
</evidence>
<dbReference type="HOGENOM" id="CLU_119403_2_0_4"/>
<protein>
    <recommendedName>
        <fullName evidence="3">DUF3331 domain-containing protein</fullName>
    </recommendedName>
</protein>
<name>A0A0H3KE00_BURM1</name>
<dbReference type="AlphaFoldDB" id="A0A0H3KE00"/>
<dbReference type="EMBL" id="AP009385">
    <property type="protein sequence ID" value="BAG43203.1"/>
    <property type="molecule type" value="Genomic_DNA"/>
</dbReference>
<keyword evidence="2" id="KW-1185">Reference proteome</keyword>
<evidence type="ECO:0008006" key="3">
    <source>
        <dbReference type="Google" id="ProtNLM"/>
    </source>
</evidence>
<gene>
    <name evidence="1" type="ordered locus">BMULJ_01267</name>
</gene>
<evidence type="ECO:0000313" key="2">
    <source>
        <dbReference type="Proteomes" id="UP000008815"/>
    </source>
</evidence>
<dbReference type="RefSeq" id="WP_012467568.1">
    <property type="nucleotide sequence ID" value="NC_010084.1"/>
</dbReference>
<dbReference type="KEGG" id="bmj:BMULJ_01267"/>
<sequence>MLTEAYRSSNATTQQPLVRVVEVSDDHLLVRWVEPGKCHYGEQKWRLGVASRNGYCVLSNRRIGRGEPAYRPTGRPRPRNYVAMIAVPAIEALYMAVARQID</sequence>
<dbReference type="Pfam" id="PF11811">
    <property type="entry name" value="DUF3331"/>
    <property type="match status" value="1"/>
</dbReference>
<reference evidence="1 2" key="1">
    <citation type="submission" date="2007-04" db="EMBL/GenBank/DDBJ databases">
        <title>Complete genome sequence of Burkholderia multivorans ATCC 17616.</title>
        <authorList>
            <person name="Ohtsubo Y."/>
            <person name="Yamashita A."/>
            <person name="Kurokawa K."/>
            <person name="Takami H."/>
            <person name="Yuhara S."/>
            <person name="Nishiyama E."/>
            <person name="Endo R."/>
            <person name="Miyazaki R."/>
            <person name="Ono A."/>
            <person name="Yano K."/>
            <person name="Ito M."/>
            <person name="Sota M."/>
            <person name="Yuji N."/>
            <person name="Hattori M."/>
            <person name="Tsuda M."/>
        </authorList>
    </citation>
    <scope>NUCLEOTIDE SEQUENCE [LARGE SCALE GENOMIC DNA]</scope>
    <source>
        <strain evidence="2">ATCC 17616 / 249</strain>
    </source>
</reference>
<dbReference type="Proteomes" id="UP000008815">
    <property type="component" value="Chromosome 1"/>
</dbReference>
<accession>A0A0H3KE00</accession>